<protein>
    <submittedName>
        <fullName evidence="1">Uncharacterized protein</fullName>
    </submittedName>
</protein>
<evidence type="ECO:0000313" key="1">
    <source>
        <dbReference type="EMBL" id="VDP80878.1"/>
    </source>
</evidence>
<name>A0A3P8HAQ5_9TREM</name>
<dbReference type="EMBL" id="UZAL01043098">
    <property type="protein sequence ID" value="VDP80878.1"/>
    <property type="molecule type" value="Genomic_DNA"/>
</dbReference>
<reference evidence="1 2" key="1">
    <citation type="submission" date="2018-11" db="EMBL/GenBank/DDBJ databases">
        <authorList>
            <consortium name="Pathogen Informatics"/>
        </authorList>
    </citation>
    <scope>NUCLEOTIDE SEQUENCE [LARGE SCALE GENOMIC DNA]</scope>
    <source>
        <strain>Denwood</strain>
        <strain evidence="2">Zambia</strain>
    </source>
</reference>
<accession>A0A3P8HAQ5</accession>
<organism evidence="1 2">
    <name type="scientific">Schistosoma mattheei</name>
    <dbReference type="NCBI Taxonomy" id="31246"/>
    <lineage>
        <taxon>Eukaryota</taxon>
        <taxon>Metazoa</taxon>
        <taxon>Spiralia</taxon>
        <taxon>Lophotrochozoa</taxon>
        <taxon>Platyhelminthes</taxon>
        <taxon>Trematoda</taxon>
        <taxon>Digenea</taxon>
        <taxon>Strigeidida</taxon>
        <taxon>Schistosomatoidea</taxon>
        <taxon>Schistosomatidae</taxon>
        <taxon>Schistosoma</taxon>
    </lineage>
</organism>
<dbReference type="Proteomes" id="UP000269396">
    <property type="component" value="Unassembled WGS sequence"/>
</dbReference>
<gene>
    <name evidence="1" type="ORF">SMTD_LOCUS19841</name>
</gene>
<sequence length="61" mass="7084">MVWNKGFPTHLGGLTVSTNPFKAPDVRFLFSQFHKQYPRHEKAVSWTSLTEAIYTWPCESI</sequence>
<proteinExistence type="predicted"/>
<evidence type="ECO:0000313" key="2">
    <source>
        <dbReference type="Proteomes" id="UP000269396"/>
    </source>
</evidence>
<keyword evidence="2" id="KW-1185">Reference proteome</keyword>
<dbReference type="AlphaFoldDB" id="A0A3P8HAQ5"/>